<proteinExistence type="predicted"/>
<evidence type="ECO:0000313" key="2">
    <source>
        <dbReference type="EMBL" id="GFH05945.1"/>
    </source>
</evidence>
<name>A0A699Y9E2_HAELA</name>
<comment type="caution">
    <text evidence="2">The sequence shown here is derived from an EMBL/GenBank/DDBJ whole genome shotgun (WGS) entry which is preliminary data.</text>
</comment>
<dbReference type="AlphaFoldDB" id="A0A699Y9E2"/>
<gene>
    <name evidence="2" type="ORF">HaLaN_00494</name>
</gene>
<feature type="compositionally biased region" description="Basic residues" evidence="1">
    <location>
        <begin position="67"/>
        <end position="76"/>
    </location>
</feature>
<accession>A0A699Y9E2</accession>
<keyword evidence="3" id="KW-1185">Reference proteome</keyword>
<dbReference type="EMBL" id="BLLF01000015">
    <property type="protein sequence ID" value="GFH05945.1"/>
    <property type="molecule type" value="Genomic_DNA"/>
</dbReference>
<feature type="region of interest" description="Disordered" evidence="1">
    <location>
        <begin position="46"/>
        <end position="76"/>
    </location>
</feature>
<dbReference type="Proteomes" id="UP000485058">
    <property type="component" value="Unassembled WGS sequence"/>
</dbReference>
<sequence length="76" mass="8029">MGVGAVRVRGGGWEPDGGAPATFDLYSALNYASGSLQVPSQRLARLEEKKDRSDGMAGTQRDAKSRVAARRPRAPG</sequence>
<evidence type="ECO:0000256" key="1">
    <source>
        <dbReference type="SAM" id="MobiDB-lite"/>
    </source>
</evidence>
<organism evidence="2 3">
    <name type="scientific">Haematococcus lacustris</name>
    <name type="common">Green alga</name>
    <name type="synonym">Haematococcus pluvialis</name>
    <dbReference type="NCBI Taxonomy" id="44745"/>
    <lineage>
        <taxon>Eukaryota</taxon>
        <taxon>Viridiplantae</taxon>
        <taxon>Chlorophyta</taxon>
        <taxon>core chlorophytes</taxon>
        <taxon>Chlorophyceae</taxon>
        <taxon>CS clade</taxon>
        <taxon>Chlamydomonadales</taxon>
        <taxon>Haematococcaceae</taxon>
        <taxon>Haematococcus</taxon>
    </lineage>
</organism>
<feature type="non-terminal residue" evidence="2">
    <location>
        <position position="1"/>
    </location>
</feature>
<protein>
    <submittedName>
        <fullName evidence="2">Uncharacterized protein</fullName>
    </submittedName>
</protein>
<evidence type="ECO:0000313" key="3">
    <source>
        <dbReference type="Proteomes" id="UP000485058"/>
    </source>
</evidence>
<reference evidence="2 3" key="1">
    <citation type="submission" date="2020-02" db="EMBL/GenBank/DDBJ databases">
        <title>Draft genome sequence of Haematococcus lacustris strain NIES-144.</title>
        <authorList>
            <person name="Morimoto D."/>
            <person name="Nakagawa S."/>
            <person name="Yoshida T."/>
            <person name="Sawayama S."/>
        </authorList>
    </citation>
    <scope>NUCLEOTIDE SEQUENCE [LARGE SCALE GENOMIC DNA]</scope>
    <source>
        <strain evidence="2 3">NIES-144</strain>
    </source>
</reference>